<dbReference type="RefSeq" id="XP_043183430.1">
    <property type="nucleotide sequence ID" value="XM_043328045.1"/>
</dbReference>
<protein>
    <submittedName>
        <fullName evidence="1">Uncharacterized protein</fullName>
    </submittedName>
</protein>
<dbReference type="Proteomes" id="UP000650533">
    <property type="component" value="Chromosome 10"/>
</dbReference>
<sequence>MSDSNYIPLIFRKRSPRAWTSDSGKMVFSGSEHRPIAYVNPGLPHHHRVKYMNLKLTPTDQREFAVKLSDAKRRLDDDRT</sequence>
<dbReference type="AlphaFoldDB" id="A0A8H8P251"/>
<gene>
    <name evidence="1" type="ORF">RhiXN_08229</name>
</gene>
<name>A0A8H8P251_9AGAM</name>
<dbReference type="KEGG" id="rsx:RhiXN_08229"/>
<evidence type="ECO:0000313" key="2">
    <source>
        <dbReference type="Proteomes" id="UP000650533"/>
    </source>
</evidence>
<proteinExistence type="predicted"/>
<reference evidence="1" key="1">
    <citation type="submission" date="2020-05" db="EMBL/GenBank/DDBJ databases">
        <title>Evolutionary and genomic comparisons of hybrid uninucleate and nonhybrid Rhizoctonia fungi.</title>
        <authorList>
            <person name="Li C."/>
            <person name="Chen X."/>
        </authorList>
    </citation>
    <scope>NUCLEOTIDE SEQUENCE</scope>
    <source>
        <strain evidence="1">AG-1 IA</strain>
    </source>
</reference>
<dbReference type="EMBL" id="CP059667">
    <property type="protein sequence ID" value="QRW23193.1"/>
    <property type="molecule type" value="Genomic_DNA"/>
</dbReference>
<evidence type="ECO:0000313" key="1">
    <source>
        <dbReference type="EMBL" id="QRW23193.1"/>
    </source>
</evidence>
<organism evidence="1 2">
    <name type="scientific">Rhizoctonia solani</name>
    <dbReference type="NCBI Taxonomy" id="456999"/>
    <lineage>
        <taxon>Eukaryota</taxon>
        <taxon>Fungi</taxon>
        <taxon>Dikarya</taxon>
        <taxon>Basidiomycota</taxon>
        <taxon>Agaricomycotina</taxon>
        <taxon>Agaricomycetes</taxon>
        <taxon>Cantharellales</taxon>
        <taxon>Ceratobasidiaceae</taxon>
        <taxon>Rhizoctonia</taxon>
    </lineage>
</organism>
<accession>A0A8H8P251</accession>
<dbReference type="GeneID" id="67030508"/>